<accession>A0ACB8CUF3</accession>
<name>A0ACB8CUF3_DERSI</name>
<sequence>MARVPVDERLRIVELYTKDYSPRAVAAMVKRPLKTVNRIIQAFRDENRIKDAPRKRRPRVTTQEDDMNIVAYVADNPRASISEIRQCFQLTASKTTVKRRLAEAGLKSRMAAQKPLLTNRHEAWSAGDWGRVVFSDECTFTTKWDQRARVWLAASGRTVVSVWGCITRDGLGPLVRIQGALAADKYSNILDAVGLPHIISHITPQHDCIFQHDRSPVHTAKKVDRLLQQRGVTVLMWPPQSPDLNIIENVWGRMKTSLSRLSLHGKSADDLWAAVNEEWERLKCDSSFTEALYRSLPERMNAVIDAECDVTRY</sequence>
<evidence type="ECO:0000313" key="1">
    <source>
        <dbReference type="EMBL" id="KAH7952772.1"/>
    </source>
</evidence>
<reference evidence="1" key="1">
    <citation type="submission" date="2020-05" db="EMBL/GenBank/DDBJ databases">
        <title>Large-scale comparative analyses of tick genomes elucidate their genetic diversity and vector capacities.</title>
        <authorList>
            <person name="Jia N."/>
            <person name="Wang J."/>
            <person name="Shi W."/>
            <person name="Du L."/>
            <person name="Sun Y."/>
            <person name="Zhan W."/>
            <person name="Jiang J."/>
            <person name="Wang Q."/>
            <person name="Zhang B."/>
            <person name="Ji P."/>
            <person name="Sakyi L.B."/>
            <person name="Cui X."/>
            <person name="Yuan T."/>
            <person name="Jiang B."/>
            <person name="Yang W."/>
            <person name="Lam T.T.-Y."/>
            <person name="Chang Q."/>
            <person name="Ding S."/>
            <person name="Wang X."/>
            <person name="Zhu J."/>
            <person name="Ruan X."/>
            <person name="Zhao L."/>
            <person name="Wei J."/>
            <person name="Que T."/>
            <person name="Du C."/>
            <person name="Cheng J."/>
            <person name="Dai P."/>
            <person name="Han X."/>
            <person name="Huang E."/>
            <person name="Gao Y."/>
            <person name="Liu J."/>
            <person name="Shao H."/>
            <person name="Ye R."/>
            <person name="Li L."/>
            <person name="Wei W."/>
            <person name="Wang X."/>
            <person name="Wang C."/>
            <person name="Yang T."/>
            <person name="Huo Q."/>
            <person name="Li W."/>
            <person name="Guo W."/>
            <person name="Chen H."/>
            <person name="Zhou L."/>
            <person name="Ni X."/>
            <person name="Tian J."/>
            <person name="Zhou Y."/>
            <person name="Sheng Y."/>
            <person name="Liu T."/>
            <person name="Pan Y."/>
            <person name="Xia L."/>
            <person name="Li J."/>
            <person name="Zhao F."/>
            <person name="Cao W."/>
        </authorList>
    </citation>
    <scope>NUCLEOTIDE SEQUENCE</scope>
    <source>
        <strain evidence="1">Dsil-2018</strain>
    </source>
</reference>
<comment type="caution">
    <text evidence="1">The sequence shown here is derived from an EMBL/GenBank/DDBJ whole genome shotgun (WGS) entry which is preliminary data.</text>
</comment>
<gene>
    <name evidence="1" type="ORF">HPB49_000966</name>
</gene>
<evidence type="ECO:0000313" key="2">
    <source>
        <dbReference type="Proteomes" id="UP000821865"/>
    </source>
</evidence>
<proteinExistence type="predicted"/>
<dbReference type="Proteomes" id="UP000821865">
    <property type="component" value="Chromosome 4"/>
</dbReference>
<organism evidence="1 2">
    <name type="scientific">Dermacentor silvarum</name>
    <name type="common">Tick</name>
    <dbReference type="NCBI Taxonomy" id="543639"/>
    <lineage>
        <taxon>Eukaryota</taxon>
        <taxon>Metazoa</taxon>
        <taxon>Ecdysozoa</taxon>
        <taxon>Arthropoda</taxon>
        <taxon>Chelicerata</taxon>
        <taxon>Arachnida</taxon>
        <taxon>Acari</taxon>
        <taxon>Parasitiformes</taxon>
        <taxon>Ixodida</taxon>
        <taxon>Ixodoidea</taxon>
        <taxon>Ixodidae</taxon>
        <taxon>Rhipicephalinae</taxon>
        <taxon>Dermacentor</taxon>
    </lineage>
</organism>
<dbReference type="EMBL" id="CM023473">
    <property type="protein sequence ID" value="KAH7952772.1"/>
    <property type="molecule type" value="Genomic_DNA"/>
</dbReference>
<keyword evidence="2" id="KW-1185">Reference proteome</keyword>
<protein>
    <submittedName>
        <fullName evidence="1">Uncharacterized protein</fullName>
    </submittedName>
</protein>